<dbReference type="HOGENOM" id="CLU_3401730_0_0_6"/>
<sequence length="30" mass="3549">MIEDLYLIKLIIRYTKTGPRLSNKNAEVQQ</sequence>
<dbReference type="Proteomes" id="UP000013261">
    <property type="component" value="Unassembled WGS sequence"/>
</dbReference>
<protein>
    <submittedName>
        <fullName evidence="1">Uncharacterized protein</fullName>
    </submittedName>
</protein>
<proteinExistence type="predicted"/>
<evidence type="ECO:0000313" key="1">
    <source>
        <dbReference type="EMBL" id="ENW95205.1"/>
    </source>
</evidence>
<evidence type="ECO:0000313" key="2">
    <source>
        <dbReference type="Proteomes" id="UP000013261"/>
    </source>
</evidence>
<organism evidence="1 2">
    <name type="scientific">Acinetobacter dispersus</name>
    <dbReference type="NCBI Taxonomy" id="70348"/>
    <lineage>
        <taxon>Bacteria</taxon>
        <taxon>Pseudomonadati</taxon>
        <taxon>Pseudomonadota</taxon>
        <taxon>Gammaproteobacteria</taxon>
        <taxon>Moraxellales</taxon>
        <taxon>Moraxellaceae</taxon>
        <taxon>Acinetobacter</taxon>
    </lineage>
</organism>
<accession>N9MPH6</accession>
<reference evidence="1 2" key="1">
    <citation type="submission" date="2013-02" db="EMBL/GenBank/DDBJ databases">
        <title>The Genome Sequence of Acinetobacter sp. ANC 4105.</title>
        <authorList>
            <consortium name="The Broad Institute Genome Sequencing Platform"/>
            <consortium name="The Broad Institute Genome Sequencing Center for Infectious Disease"/>
            <person name="Cerqueira G."/>
            <person name="Feldgarden M."/>
            <person name="Courvalin P."/>
            <person name="Perichon B."/>
            <person name="Grillot-Courvalin C."/>
            <person name="Clermont D."/>
            <person name="Rocha E."/>
            <person name="Yoon E.-J."/>
            <person name="Nemec A."/>
            <person name="Walker B."/>
            <person name="Young S.K."/>
            <person name="Zeng Q."/>
            <person name="Gargeya S."/>
            <person name="Fitzgerald M."/>
            <person name="Haas B."/>
            <person name="Abouelleil A."/>
            <person name="Alvarado L."/>
            <person name="Arachchi H.M."/>
            <person name="Berlin A.M."/>
            <person name="Chapman S.B."/>
            <person name="Dewar J."/>
            <person name="Goldberg J."/>
            <person name="Griggs A."/>
            <person name="Gujja S."/>
            <person name="Hansen M."/>
            <person name="Howarth C."/>
            <person name="Imamovic A."/>
            <person name="Larimer J."/>
            <person name="McCowan C."/>
            <person name="Murphy C."/>
            <person name="Neiman D."/>
            <person name="Pearson M."/>
            <person name="Priest M."/>
            <person name="Roberts A."/>
            <person name="Saif S."/>
            <person name="Shea T."/>
            <person name="Sisk P."/>
            <person name="Sykes S."/>
            <person name="Wortman J."/>
            <person name="Nusbaum C."/>
            <person name="Birren B."/>
        </authorList>
    </citation>
    <scope>NUCLEOTIDE SEQUENCE [LARGE SCALE GENOMIC DNA]</scope>
    <source>
        <strain evidence="1 2">ANC 4105</strain>
    </source>
</reference>
<gene>
    <name evidence="1" type="ORF">F904_00496</name>
</gene>
<keyword evidence="2" id="KW-1185">Reference proteome</keyword>
<dbReference type="EMBL" id="APRL01000003">
    <property type="protein sequence ID" value="ENW95205.1"/>
    <property type="molecule type" value="Genomic_DNA"/>
</dbReference>
<name>N9MPH6_9GAMM</name>
<dbReference type="AlphaFoldDB" id="N9MPH6"/>
<comment type="caution">
    <text evidence="1">The sequence shown here is derived from an EMBL/GenBank/DDBJ whole genome shotgun (WGS) entry which is preliminary data.</text>
</comment>